<evidence type="ECO:0000313" key="3">
    <source>
        <dbReference type="EMBL" id="DAD43140.1"/>
    </source>
</evidence>
<dbReference type="PANTHER" id="PTHR48104">
    <property type="entry name" value="METACASPASE-4"/>
    <property type="match status" value="1"/>
</dbReference>
<evidence type="ECO:0000259" key="2">
    <source>
        <dbReference type="Pfam" id="PF00656"/>
    </source>
</evidence>
<dbReference type="Pfam" id="PF00656">
    <property type="entry name" value="Peptidase_C14"/>
    <property type="match status" value="1"/>
</dbReference>
<dbReference type="Gene3D" id="3.40.50.12660">
    <property type="match status" value="2"/>
</dbReference>
<proteinExistence type="inferred from homology"/>
<evidence type="ECO:0000256" key="1">
    <source>
        <dbReference type="ARBA" id="ARBA00009005"/>
    </source>
</evidence>
<feature type="domain" description="Peptidase C14 caspase" evidence="2">
    <location>
        <begin position="22"/>
        <end position="312"/>
    </location>
</feature>
<comment type="caution">
    <text evidence="3">The sequence shown here is derived from an EMBL/GenBank/DDBJ whole genome shotgun (WGS) entry which is preliminary data.</text>
</comment>
<organism evidence="3 4">
    <name type="scientific">Nelumbo nucifera</name>
    <name type="common">Sacred lotus</name>
    <dbReference type="NCBI Taxonomy" id="4432"/>
    <lineage>
        <taxon>Eukaryota</taxon>
        <taxon>Viridiplantae</taxon>
        <taxon>Streptophyta</taxon>
        <taxon>Embryophyta</taxon>
        <taxon>Tracheophyta</taxon>
        <taxon>Spermatophyta</taxon>
        <taxon>Magnoliopsida</taxon>
        <taxon>Proteales</taxon>
        <taxon>Nelumbonaceae</taxon>
        <taxon>Nelumbo</taxon>
    </lineage>
</organism>
<keyword evidence="4" id="KW-1185">Reference proteome</keyword>
<reference evidence="3 4" key="1">
    <citation type="journal article" date="2020" name="Mol. Biol. Evol.">
        <title>Distinct Expression and Methylation Patterns for Genes with Different Fates following a Single Whole-Genome Duplication in Flowering Plants.</title>
        <authorList>
            <person name="Shi T."/>
            <person name="Rahmani R.S."/>
            <person name="Gugger P.F."/>
            <person name="Wang M."/>
            <person name="Li H."/>
            <person name="Zhang Y."/>
            <person name="Li Z."/>
            <person name="Wang Q."/>
            <person name="Van de Peer Y."/>
            <person name="Marchal K."/>
            <person name="Chen J."/>
        </authorList>
    </citation>
    <scope>NUCLEOTIDE SEQUENCE [LARGE SCALE GENOMIC DNA]</scope>
    <source>
        <tissue evidence="3">Leaf</tissue>
    </source>
</reference>
<dbReference type="AlphaFoldDB" id="A0A822ZF38"/>
<comment type="similarity">
    <text evidence="1">Belongs to the peptidase C14B family.</text>
</comment>
<dbReference type="GO" id="GO:0004197">
    <property type="term" value="F:cysteine-type endopeptidase activity"/>
    <property type="evidence" value="ECO:0007669"/>
    <property type="project" value="InterPro"/>
</dbReference>
<dbReference type="EMBL" id="DUZY01000006">
    <property type="protein sequence ID" value="DAD43140.1"/>
    <property type="molecule type" value="Genomic_DNA"/>
</dbReference>
<dbReference type="InterPro" id="IPR050452">
    <property type="entry name" value="Metacaspase"/>
</dbReference>
<gene>
    <name evidence="3" type="ORF">HUJ06_001370</name>
</gene>
<dbReference type="InterPro" id="IPR011600">
    <property type="entry name" value="Pept_C14_caspase"/>
</dbReference>
<name>A0A822ZF38_NELNU</name>
<dbReference type="SUPFAM" id="SSF52129">
    <property type="entry name" value="Caspase-like"/>
    <property type="match status" value="1"/>
</dbReference>
<evidence type="ECO:0000313" key="4">
    <source>
        <dbReference type="Proteomes" id="UP000607653"/>
    </source>
</evidence>
<dbReference type="GO" id="GO:0006508">
    <property type="term" value="P:proteolysis"/>
    <property type="evidence" value="ECO:0007669"/>
    <property type="project" value="InterPro"/>
</dbReference>
<dbReference type="Proteomes" id="UP000607653">
    <property type="component" value="Unassembled WGS sequence"/>
</dbReference>
<sequence>MKRGIGDFIYFVRMKSMKMGNKRLATLVGCNYPNTPNELHGCINDVHAMRDALVNRFGFDPSDIVLLTDAPSSLVMPTGANIRSALNRMIDQAEAGDVLFFHYSGHGTRIPSARPGHGFRHDEAIVPCDFNLITDVDFRHLVNRLPKGASFTIISDSCHSGGLIDKEKEQIGPSVASGAPPAHRPKIIPLDSILQHLTSLTGINSLDIGTHLCQVFGGDASIKFRLQKLQSSLVGSLHPDAGILLSGCQANETSADMNPTDDGDKAYGAFSNAVQMVLKEHETKLSNRELVTMARAVLREQDFKQHPCLYCNDENADAPFLWQPEHSKPQEPQLTSML</sequence>
<protein>
    <recommendedName>
        <fullName evidence="2">Peptidase C14 caspase domain-containing protein</fullName>
    </recommendedName>
</protein>
<accession>A0A822ZF38</accession>
<dbReference type="InterPro" id="IPR029030">
    <property type="entry name" value="Caspase-like_dom_sf"/>
</dbReference>
<dbReference type="PANTHER" id="PTHR48104:SF7">
    <property type="entry name" value="METACASPASE-9"/>
    <property type="match status" value="1"/>
</dbReference>